<evidence type="ECO:0000313" key="2">
    <source>
        <dbReference type="EMBL" id="ROL03905.1"/>
    </source>
</evidence>
<keyword evidence="3" id="KW-1185">Reference proteome</keyword>
<dbReference type="AlphaFoldDB" id="A0A3N0Y2H4"/>
<sequence length="123" mass="13758">MNDAKKVMDLISFVDPRFKGSFSDDLEATVNFCTEETSKLIERTTLSKGAAQTEQTRTTSPIPTSEKQRQSLATLLNKITSTRQQRSKQGEGSSTLSLKSKIEAESKPEKVNMLAFLHFNLKE</sequence>
<feature type="region of interest" description="Disordered" evidence="1">
    <location>
        <begin position="44"/>
        <end position="104"/>
    </location>
</feature>
<feature type="compositionally biased region" description="Polar residues" evidence="1">
    <location>
        <begin position="44"/>
        <end position="84"/>
    </location>
</feature>
<comment type="caution">
    <text evidence="2">The sequence shown here is derived from an EMBL/GenBank/DDBJ whole genome shotgun (WGS) entry which is preliminary data.</text>
</comment>
<protein>
    <submittedName>
        <fullName evidence="2">Uncharacterized protein</fullName>
    </submittedName>
</protein>
<dbReference type="Proteomes" id="UP000281406">
    <property type="component" value="Unassembled WGS sequence"/>
</dbReference>
<name>A0A3N0Y2H4_ANAGA</name>
<proteinExistence type="predicted"/>
<gene>
    <name evidence="2" type="ORF">DPX16_23340</name>
</gene>
<dbReference type="OrthoDB" id="1607513at2759"/>
<organism evidence="2 3">
    <name type="scientific">Anabarilius grahami</name>
    <name type="common">Kanglang fish</name>
    <name type="synonym">Barilius grahami</name>
    <dbReference type="NCBI Taxonomy" id="495550"/>
    <lineage>
        <taxon>Eukaryota</taxon>
        <taxon>Metazoa</taxon>
        <taxon>Chordata</taxon>
        <taxon>Craniata</taxon>
        <taxon>Vertebrata</taxon>
        <taxon>Euteleostomi</taxon>
        <taxon>Actinopterygii</taxon>
        <taxon>Neopterygii</taxon>
        <taxon>Teleostei</taxon>
        <taxon>Ostariophysi</taxon>
        <taxon>Cypriniformes</taxon>
        <taxon>Xenocyprididae</taxon>
        <taxon>Xenocypridinae</taxon>
        <taxon>Xenocypridinae incertae sedis</taxon>
        <taxon>Anabarilius</taxon>
    </lineage>
</organism>
<accession>A0A3N0Y2H4</accession>
<evidence type="ECO:0000313" key="3">
    <source>
        <dbReference type="Proteomes" id="UP000281406"/>
    </source>
</evidence>
<reference evidence="2 3" key="1">
    <citation type="submission" date="2018-10" db="EMBL/GenBank/DDBJ databases">
        <title>Genome assembly for a Yunnan-Guizhou Plateau 3E fish, Anabarilius grahami (Regan), and its evolutionary and genetic applications.</title>
        <authorList>
            <person name="Jiang W."/>
        </authorList>
    </citation>
    <scope>NUCLEOTIDE SEQUENCE [LARGE SCALE GENOMIC DNA]</scope>
    <source>
        <strain evidence="2">AG-KIZ</strain>
        <tissue evidence="2">Muscle</tissue>
    </source>
</reference>
<dbReference type="EMBL" id="RJVU01054598">
    <property type="protein sequence ID" value="ROL03905.1"/>
    <property type="molecule type" value="Genomic_DNA"/>
</dbReference>
<evidence type="ECO:0000256" key="1">
    <source>
        <dbReference type="SAM" id="MobiDB-lite"/>
    </source>
</evidence>